<evidence type="ECO:0000256" key="1">
    <source>
        <dbReference type="SAM" id="MobiDB-lite"/>
    </source>
</evidence>
<dbReference type="EMBL" id="BFAD01000006">
    <property type="protein sequence ID" value="GBE84446.1"/>
    <property type="molecule type" value="Genomic_DNA"/>
</dbReference>
<evidence type="ECO:0000313" key="3">
    <source>
        <dbReference type="Proteomes" id="UP000287166"/>
    </source>
</evidence>
<evidence type="ECO:0000313" key="2">
    <source>
        <dbReference type="EMBL" id="GBE84446.1"/>
    </source>
</evidence>
<dbReference type="RefSeq" id="XP_027615359.1">
    <property type="nucleotide sequence ID" value="XM_027759558.1"/>
</dbReference>
<proteinExistence type="predicted"/>
<accession>A0A401GQE5</accession>
<dbReference type="AlphaFoldDB" id="A0A401GQE5"/>
<organism evidence="2 3">
    <name type="scientific">Sparassis crispa</name>
    <dbReference type="NCBI Taxonomy" id="139825"/>
    <lineage>
        <taxon>Eukaryota</taxon>
        <taxon>Fungi</taxon>
        <taxon>Dikarya</taxon>
        <taxon>Basidiomycota</taxon>
        <taxon>Agaricomycotina</taxon>
        <taxon>Agaricomycetes</taxon>
        <taxon>Polyporales</taxon>
        <taxon>Sparassidaceae</taxon>
        <taxon>Sparassis</taxon>
    </lineage>
</organism>
<dbReference type="InParanoid" id="A0A401GQE5"/>
<dbReference type="Proteomes" id="UP000287166">
    <property type="component" value="Unassembled WGS sequence"/>
</dbReference>
<feature type="compositionally biased region" description="Polar residues" evidence="1">
    <location>
        <begin position="165"/>
        <end position="176"/>
    </location>
</feature>
<name>A0A401GQE5_9APHY</name>
<gene>
    <name evidence="2" type="ORF">SCP_0604250</name>
</gene>
<reference evidence="2 3" key="1">
    <citation type="journal article" date="2018" name="Sci. Rep.">
        <title>Genome sequence of the cauliflower mushroom Sparassis crispa (Hanabiratake) and its association with beneficial usage.</title>
        <authorList>
            <person name="Kiyama R."/>
            <person name="Furutani Y."/>
            <person name="Kawaguchi K."/>
            <person name="Nakanishi T."/>
        </authorList>
    </citation>
    <scope>NUCLEOTIDE SEQUENCE [LARGE SCALE GENOMIC DNA]</scope>
</reference>
<sequence length="234" mass="24003">MQVRALALVSSSASDGAHGASYQIGSEIFGTSAGLKLSASSSSYAFSSHSPPPPITSRSKETTRVSSTDGGMDAAAIIRSILSSSVYTPFLVLPAPPSTPGMSPAKTTQQMHHPAASIPSPLPFFPPSRFLPSYAPSSSTSMPPQPRLSVTSSSKVIASLLSPRHMSTGQPQSVPHSTSNATARATSSSGTIHTGANNWCLNCKSYSFIFPAASSLPGARASLLMVTPILVAAA</sequence>
<comment type="caution">
    <text evidence="2">The sequence shown here is derived from an EMBL/GenBank/DDBJ whole genome shotgun (WGS) entry which is preliminary data.</text>
</comment>
<feature type="compositionally biased region" description="Low complexity" evidence="1">
    <location>
        <begin position="177"/>
        <end position="189"/>
    </location>
</feature>
<protein>
    <submittedName>
        <fullName evidence="2">Uncharacterized protein</fullName>
    </submittedName>
</protein>
<dbReference type="GeneID" id="38781363"/>
<feature type="region of interest" description="Disordered" evidence="1">
    <location>
        <begin position="165"/>
        <end position="189"/>
    </location>
</feature>
<keyword evidence="3" id="KW-1185">Reference proteome</keyword>
<feature type="region of interest" description="Disordered" evidence="1">
    <location>
        <begin position="46"/>
        <end position="68"/>
    </location>
</feature>